<dbReference type="EMBL" id="OU594947">
    <property type="protein sequence ID" value="CAG9292308.1"/>
    <property type="molecule type" value="Genomic_DNA"/>
</dbReference>
<keyword evidence="1" id="KW-1133">Transmembrane helix</keyword>
<name>A0A8J9X8G8_PHATR</name>
<keyword evidence="1" id="KW-0812">Transmembrane</keyword>
<dbReference type="AlphaFoldDB" id="A0A8J9X8G8"/>
<organism evidence="2">
    <name type="scientific">Phaeodactylum tricornutum</name>
    <name type="common">Diatom</name>
    <dbReference type="NCBI Taxonomy" id="2850"/>
    <lineage>
        <taxon>Eukaryota</taxon>
        <taxon>Sar</taxon>
        <taxon>Stramenopiles</taxon>
        <taxon>Ochrophyta</taxon>
        <taxon>Bacillariophyta</taxon>
        <taxon>Bacillariophyceae</taxon>
        <taxon>Bacillariophycidae</taxon>
        <taxon>Naviculales</taxon>
        <taxon>Phaeodactylaceae</taxon>
        <taxon>Phaeodactylum</taxon>
    </lineage>
</organism>
<reference evidence="2" key="1">
    <citation type="submission" date="2022-02" db="EMBL/GenBank/DDBJ databases">
        <authorList>
            <person name="Giguere J D."/>
        </authorList>
    </citation>
    <scope>NUCLEOTIDE SEQUENCE</scope>
    <source>
        <strain evidence="2">CCAP 1055/1</strain>
    </source>
</reference>
<gene>
    <name evidence="2" type="ORF">PTTT1_LOCUS48931</name>
</gene>
<feature type="transmembrane region" description="Helical" evidence="1">
    <location>
        <begin position="55"/>
        <end position="72"/>
    </location>
</feature>
<evidence type="ECO:0000256" key="1">
    <source>
        <dbReference type="SAM" id="Phobius"/>
    </source>
</evidence>
<dbReference type="Proteomes" id="UP000836788">
    <property type="component" value="Chromosome 6"/>
</dbReference>
<dbReference type="SUPFAM" id="SSF52540">
    <property type="entry name" value="P-loop containing nucleoside triphosphate hydrolases"/>
    <property type="match status" value="1"/>
</dbReference>
<evidence type="ECO:0000313" key="2">
    <source>
        <dbReference type="EMBL" id="CAG9292308.1"/>
    </source>
</evidence>
<protein>
    <submittedName>
        <fullName evidence="2">Uncharacterized protein</fullName>
    </submittedName>
</protein>
<accession>A0A8J9X8G8</accession>
<dbReference type="Gene3D" id="3.40.50.300">
    <property type="entry name" value="P-loop containing nucleotide triphosphate hydrolases"/>
    <property type="match status" value="1"/>
</dbReference>
<sequence length="397" mass="44854">MASMRSAVHRHHFSALLPRVDSDGDETKEGDTSKRRRGSSLCSLYNHKNVQRNRFVVVLLVLIPLACYYVYVHATSKRAQLFAAGIPKVHPSVPLDFIVAGFPKCGTTTLLYALHKHPEVAMSPIENCQIARPIQQDDVNLKRLNKDLLQLDATPDESNDIILKKRGIKCPDALHTYKVIHRLAQHSPSCKFVIGVRHPIQMLQSFYNYRITEIYDKSLPKDNIPDLVDILQGTVPIWKDVSIDVARFELYLLQLAKTALTLADLETLQEHDWLAVKPNRFDVFLYTLDQINDEDVSRAAAFRGDLQSFLGLSNPLEPLGHENLNHFVGGQAHTETIDICEPHFDGVREALLRNSQATAAWIRTFIDAPTVTVSNRNHVLETLSAWDVDPCSVEETR</sequence>
<dbReference type="InterPro" id="IPR027417">
    <property type="entry name" value="P-loop_NTPase"/>
</dbReference>
<proteinExistence type="predicted"/>
<keyword evidence="1" id="KW-0472">Membrane</keyword>